<evidence type="ECO:0000256" key="1">
    <source>
        <dbReference type="ARBA" id="ARBA00008164"/>
    </source>
</evidence>
<feature type="transmembrane region" description="Helical" evidence="3">
    <location>
        <begin position="24"/>
        <end position="45"/>
    </location>
</feature>
<comment type="similarity">
    <text evidence="1">Belongs to the band 7/mec-2 family.</text>
</comment>
<keyword evidence="3" id="KW-0472">Membrane</keyword>
<evidence type="ECO:0000313" key="4">
    <source>
        <dbReference type="EMBL" id="SDC87416.1"/>
    </source>
</evidence>
<evidence type="ECO:0000256" key="2">
    <source>
        <dbReference type="SAM" id="MobiDB-lite"/>
    </source>
</evidence>
<sequence>MATIADHPQTPTLAQASVNADPTFGWVVGAGLLTVSVCLSMLRVVPSGQRLVLLRFGNVVTVKGPGIVVVVPILHRTVRVPLGPSRIDLRFVAAETEDGVTVTVTGSLVATVTDPIAYVRSSDGPPGATTKVAEAATARYVGSHALTELAFTVEEEDLRPLAEHISATTSAWGTEVGQLTFSRVEVALGAELVRWARSAEPGGSRPSGSSRAAPPDSGTLRRCVTRGGQHLGVLQCGSGQRRLLVYGSPELDVPPQTIVLEPDEADKVADLLRSRPIADRLAAFGNRVDKPTEEAS</sequence>
<name>A0A1G6Q6S3_9PSEU</name>
<reference evidence="4 5" key="1">
    <citation type="submission" date="2016-10" db="EMBL/GenBank/DDBJ databases">
        <authorList>
            <person name="de Groot N.N."/>
        </authorList>
    </citation>
    <scope>NUCLEOTIDE SEQUENCE [LARGE SCALE GENOMIC DNA]</scope>
    <source>
        <strain evidence="4 5">CGMCC 4.5506</strain>
    </source>
</reference>
<dbReference type="InterPro" id="IPR043202">
    <property type="entry name" value="Band-7_stomatin-like"/>
</dbReference>
<dbReference type="EMBL" id="FMZE01000004">
    <property type="protein sequence ID" value="SDC87416.1"/>
    <property type="molecule type" value="Genomic_DNA"/>
</dbReference>
<dbReference type="GO" id="GO:0005886">
    <property type="term" value="C:plasma membrane"/>
    <property type="evidence" value="ECO:0007669"/>
    <property type="project" value="InterPro"/>
</dbReference>
<keyword evidence="3" id="KW-1133">Transmembrane helix</keyword>
<dbReference type="SMART" id="SM00244">
    <property type="entry name" value="PHB"/>
    <property type="match status" value="1"/>
</dbReference>
<organism evidence="4 5">
    <name type="scientific">Prauserella marina</name>
    <dbReference type="NCBI Taxonomy" id="530584"/>
    <lineage>
        <taxon>Bacteria</taxon>
        <taxon>Bacillati</taxon>
        <taxon>Actinomycetota</taxon>
        <taxon>Actinomycetes</taxon>
        <taxon>Pseudonocardiales</taxon>
        <taxon>Pseudonocardiaceae</taxon>
        <taxon>Prauserella</taxon>
    </lineage>
</organism>
<dbReference type="Proteomes" id="UP000199494">
    <property type="component" value="Unassembled WGS sequence"/>
</dbReference>
<dbReference type="PANTHER" id="PTHR10264:SF19">
    <property type="entry name" value="AT06885P-RELATED"/>
    <property type="match status" value="1"/>
</dbReference>
<dbReference type="OrthoDB" id="3577387at2"/>
<feature type="compositionally biased region" description="Low complexity" evidence="2">
    <location>
        <begin position="198"/>
        <end position="218"/>
    </location>
</feature>
<dbReference type="InterPro" id="IPR001107">
    <property type="entry name" value="Band_7"/>
</dbReference>
<gene>
    <name evidence="4" type="ORF">SAMN05421630_104235</name>
</gene>
<dbReference type="PANTHER" id="PTHR10264">
    <property type="entry name" value="BAND 7 PROTEIN-RELATED"/>
    <property type="match status" value="1"/>
</dbReference>
<dbReference type="AlphaFoldDB" id="A0A1G6Q6S3"/>
<proteinExistence type="inferred from homology"/>
<dbReference type="STRING" id="530584.SAMN05421630_104235"/>
<dbReference type="InterPro" id="IPR036013">
    <property type="entry name" value="Band_7/SPFH_dom_sf"/>
</dbReference>
<evidence type="ECO:0000313" key="5">
    <source>
        <dbReference type="Proteomes" id="UP000199494"/>
    </source>
</evidence>
<accession>A0A1G6Q6S3</accession>
<dbReference type="RefSeq" id="WP_091803145.1">
    <property type="nucleotide sequence ID" value="NZ_CP016353.1"/>
</dbReference>
<dbReference type="SUPFAM" id="SSF117892">
    <property type="entry name" value="Band 7/SPFH domain"/>
    <property type="match status" value="1"/>
</dbReference>
<keyword evidence="5" id="KW-1185">Reference proteome</keyword>
<protein>
    <submittedName>
        <fullName evidence="4">SPFH domain / Band 7 family protein</fullName>
    </submittedName>
</protein>
<feature type="region of interest" description="Disordered" evidence="2">
    <location>
        <begin position="198"/>
        <end position="220"/>
    </location>
</feature>
<dbReference type="InterPro" id="IPR058776">
    <property type="entry name" value="KhtT-like_N"/>
</dbReference>
<dbReference type="Gene3D" id="3.30.479.30">
    <property type="entry name" value="Band 7 domain"/>
    <property type="match status" value="1"/>
</dbReference>
<evidence type="ECO:0000256" key="3">
    <source>
        <dbReference type="SAM" id="Phobius"/>
    </source>
</evidence>
<dbReference type="Pfam" id="PF25991">
    <property type="entry name" value="KhtT_N"/>
    <property type="match status" value="1"/>
</dbReference>
<keyword evidence="3" id="KW-0812">Transmembrane</keyword>
<dbReference type="Pfam" id="PF01145">
    <property type="entry name" value="Band_7"/>
    <property type="match status" value="1"/>
</dbReference>